<comment type="caution">
    <text evidence="1">The sequence shown here is derived from an EMBL/GenBank/DDBJ whole genome shotgun (WGS) entry which is preliminary data.</text>
</comment>
<organism evidence="1">
    <name type="scientific">Tanacetum cinerariifolium</name>
    <name type="common">Dalmatian daisy</name>
    <name type="synonym">Chrysanthemum cinerariifolium</name>
    <dbReference type="NCBI Taxonomy" id="118510"/>
    <lineage>
        <taxon>Eukaryota</taxon>
        <taxon>Viridiplantae</taxon>
        <taxon>Streptophyta</taxon>
        <taxon>Embryophyta</taxon>
        <taxon>Tracheophyta</taxon>
        <taxon>Spermatophyta</taxon>
        <taxon>Magnoliopsida</taxon>
        <taxon>eudicotyledons</taxon>
        <taxon>Gunneridae</taxon>
        <taxon>Pentapetalae</taxon>
        <taxon>asterids</taxon>
        <taxon>campanulids</taxon>
        <taxon>Asterales</taxon>
        <taxon>Asteraceae</taxon>
        <taxon>Asteroideae</taxon>
        <taxon>Anthemideae</taxon>
        <taxon>Anthemidinae</taxon>
        <taxon>Tanacetum</taxon>
    </lineage>
</organism>
<keyword evidence="1" id="KW-0548">Nucleotidyltransferase</keyword>
<gene>
    <name evidence="1" type="ORF">Tci_043831</name>
</gene>
<dbReference type="AlphaFoldDB" id="A0A6L2MCX3"/>
<evidence type="ECO:0000313" key="1">
    <source>
        <dbReference type="EMBL" id="GEU71853.1"/>
    </source>
</evidence>
<accession>A0A6L2MCX3</accession>
<keyword evidence="1" id="KW-0695">RNA-directed DNA polymerase</keyword>
<dbReference type="GO" id="GO:0003964">
    <property type="term" value="F:RNA-directed DNA polymerase activity"/>
    <property type="evidence" value="ECO:0007669"/>
    <property type="project" value="UniProtKB-KW"/>
</dbReference>
<dbReference type="EMBL" id="BKCJ010006382">
    <property type="protein sequence ID" value="GEU71853.1"/>
    <property type="molecule type" value="Genomic_DNA"/>
</dbReference>
<proteinExistence type="predicted"/>
<name>A0A6L2MCX3_TANCI</name>
<keyword evidence="1" id="KW-0808">Transferase</keyword>
<reference evidence="1" key="1">
    <citation type="journal article" date="2019" name="Sci. Rep.">
        <title>Draft genome of Tanacetum cinerariifolium, the natural source of mosquito coil.</title>
        <authorList>
            <person name="Yamashiro T."/>
            <person name="Shiraishi A."/>
            <person name="Satake H."/>
            <person name="Nakayama K."/>
        </authorList>
    </citation>
    <scope>NUCLEOTIDE SEQUENCE</scope>
</reference>
<sequence length="399" mass="45734">MPLALTSKGLWNVCAPHGRLADAFITYKLSKGGSFGKFLFFNKEECMALSTGRVCISTKSQQLISEIVQVDFNNESYEASVQEIGSWSIKINDDYIDTSSNDEVQFVGVQESKMTRIELFRIKTIWGNFAFDYACRMSRGHSGGLIPVWDPNSFTKDTILCDDSFIIVKGKWNNSVGSFYMMNIYGLQDQASKLSLWNKIKDFMHHHPPILCLVDIPMGGHSFTWMNKAEDFGPSPFKLYNSWLLRDGFDEFIKLEWDVIGPNVKCHDKFQILKTKIRQWIIASKARDISRKTTALEEINFIEKKIDAGFASHSEKENQINPFHEIKKLDSLDSIDLIQKAHVKWDVECDENTKDRDNLERQVTLEEIKEAIWDCGSSKAPGPDGYTFAFVKKFWGNYS</sequence>
<protein>
    <submittedName>
        <fullName evidence="1">RNA-directed DNA polymerase, eukaryota, reverse transcriptase zinc-binding domain protein</fullName>
    </submittedName>
</protein>